<evidence type="ECO:0000259" key="11">
    <source>
        <dbReference type="Pfam" id="PF00675"/>
    </source>
</evidence>
<keyword evidence="6" id="KW-0249">Electron transport</keyword>
<evidence type="ECO:0000313" key="12">
    <source>
        <dbReference type="EMBL" id="KIM24468.1"/>
    </source>
</evidence>
<dbReference type="HOGENOM" id="CLU_009902_0_1_1"/>
<keyword evidence="7" id="KW-0496">Mitochondrion</keyword>
<dbReference type="Proteomes" id="UP000054097">
    <property type="component" value="Unassembled WGS sequence"/>
</dbReference>
<dbReference type="InterPro" id="IPR011249">
    <property type="entry name" value="Metalloenz_LuxS/M16"/>
</dbReference>
<dbReference type="STRING" id="933852.A0A0C2WDA5"/>
<dbReference type="InterPro" id="IPR050361">
    <property type="entry name" value="MPP/UQCRC_Complex"/>
</dbReference>
<dbReference type="GO" id="GO:0005743">
    <property type="term" value="C:mitochondrial inner membrane"/>
    <property type="evidence" value="ECO:0007669"/>
    <property type="project" value="UniProtKB-SubCell"/>
</dbReference>
<dbReference type="OrthoDB" id="6369905at2759"/>
<keyword evidence="4" id="KW-0999">Mitochondrion inner membrane</keyword>
<dbReference type="Gene3D" id="3.30.830.10">
    <property type="entry name" value="Metalloenzyme, LuxS/M16 peptidase-like"/>
    <property type="match status" value="2"/>
</dbReference>
<evidence type="ECO:0000256" key="8">
    <source>
        <dbReference type="ARBA" id="ARBA00023136"/>
    </source>
</evidence>
<proteinExistence type="inferred from homology"/>
<keyword evidence="5" id="KW-0809">Transit peptide</keyword>
<dbReference type="PANTHER" id="PTHR11851:SF209">
    <property type="entry name" value="CYTOCHROME B-C1 COMPLEX SUBUNIT 2, MITOCHONDRIAL"/>
    <property type="match status" value="1"/>
</dbReference>
<dbReference type="PANTHER" id="PTHR11851">
    <property type="entry name" value="METALLOPROTEASE"/>
    <property type="match status" value="1"/>
</dbReference>
<dbReference type="SUPFAM" id="SSF63411">
    <property type="entry name" value="LuxS/MPP-like metallohydrolase"/>
    <property type="match status" value="2"/>
</dbReference>
<comment type="subcellular location">
    <subcellularLocation>
        <location evidence="1">Mitochondrion inner membrane</location>
        <topology evidence="1">Peripheral membrane protein</topology>
        <orientation evidence="1">Matrix side</orientation>
    </subcellularLocation>
</comment>
<evidence type="ECO:0000256" key="5">
    <source>
        <dbReference type="ARBA" id="ARBA00022946"/>
    </source>
</evidence>
<evidence type="ECO:0000256" key="1">
    <source>
        <dbReference type="ARBA" id="ARBA00004443"/>
    </source>
</evidence>
<reference evidence="12 13" key="1">
    <citation type="submission" date="2014-04" db="EMBL/GenBank/DDBJ databases">
        <authorList>
            <consortium name="DOE Joint Genome Institute"/>
            <person name="Kuo A."/>
            <person name="Zuccaro A."/>
            <person name="Kohler A."/>
            <person name="Nagy L.G."/>
            <person name="Floudas D."/>
            <person name="Copeland A."/>
            <person name="Barry K.W."/>
            <person name="Cichocki N."/>
            <person name="Veneault-Fourrey C."/>
            <person name="LaButti K."/>
            <person name="Lindquist E.A."/>
            <person name="Lipzen A."/>
            <person name="Lundell T."/>
            <person name="Morin E."/>
            <person name="Murat C."/>
            <person name="Sun H."/>
            <person name="Tunlid A."/>
            <person name="Henrissat B."/>
            <person name="Grigoriev I.V."/>
            <person name="Hibbett D.S."/>
            <person name="Martin F."/>
            <person name="Nordberg H.P."/>
            <person name="Cantor M.N."/>
            <person name="Hua S.X."/>
        </authorList>
    </citation>
    <scope>NUCLEOTIDE SEQUENCE [LARGE SCALE GENOMIC DNA]</scope>
    <source>
        <strain evidence="12 13">MAFF 305830</strain>
    </source>
</reference>
<dbReference type="InterPro" id="IPR011765">
    <property type="entry name" value="Pept_M16_N"/>
</dbReference>
<name>A0A0C2WDA5_SERVB</name>
<gene>
    <name evidence="12" type="ORF">M408DRAFT_331725</name>
</gene>
<feature type="domain" description="Peptidase M16 N-terminal" evidence="11">
    <location>
        <begin position="32"/>
        <end position="172"/>
    </location>
</feature>
<dbReference type="Pfam" id="PF00675">
    <property type="entry name" value="Peptidase_M16"/>
    <property type="match status" value="1"/>
</dbReference>
<dbReference type="AlphaFoldDB" id="A0A0C2WDA5"/>
<comment type="similarity">
    <text evidence="9">Belongs to the peptidase M16 family. UQCRC2/QCR2 subfamily.</text>
</comment>
<evidence type="ECO:0000256" key="2">
    <source>
        <dbReference type="ARBA" id="ARBA00022448"/>
    </source>
</evidence>
<reference evidence="13" key="2">
    <citation type="submission" date="2015-01" db="EMBL/GenBank/DDBJ databases">
        <title>Evolutionary Origins and Diversification of the Mycorrhizal Mutualists.</title>
        <authorList>
            <consortium name="DOE Joint Genome Institute"/>
            <consortium name="Mycorrhizal Genomics Consortium"/>
            <person name="Kohler A."/>
            <person name="Kuo A."/>
            <person name="Nagy L.G."/>
            <person name="Floudas D."/>
            <person name="Copeland A."/>
            <person name="Barry K.W."/>
            <person name="Cichocki N."/>
            <person name="Veneault-Fourrey C."/>
            <person name="LaButti K."/>
            <person name="Lindquist E.A."/>
            <person name="Lipzen A."/>
            <person name="Lundell T."/>
            <person name="Morin E."/>
            <person name="Murat C."/>
            <person name="Riley R."/>
            <person name="Ohm R."/>
            <person name="Sun H."/>
            <person name="Tunlid A."/>
            <person name="Henrissat B."/>
            <person name="Grigoriev I.V."/>
            <person name="Hibbett D.S."/>
            <person name="Martin F."/>
        </authorList>
    </citation>
    <scope>NUCLEOTIDE SEQUENCE [LARGE SCALE GENOMIC DNA]</scope>
    <source>
        <strain evidence="13">MAFF 305830</strain>
    </source>
</reference>
<evidence type="ECO:0000256" key="4">
    <source>
        <dbReference type="ARBA" id="ARBA00022792"/>
    </source>
</evidence>
<dbReference type="EMBL" id="KN824323">
    <property type="protein sequence ID" value="KIM24468.1"/>
    <property type="molecule type" value="Genomic_DNA"/>
</dbReference>
<evidence type="ECO:0000256" key="3">
    <source>
        <dbReference type="ARBA" id="ARBA00022660"/>
    </source>
</evidence>
<evidence type="ECO:0000256" key="9">
    <source>
        <dbReference type="ARBA" id="ARBA00038146"/>
    </source>
</evidence>
<evidence type="ECO:0000313" key="13">
    <source>
        <dbReference type="Proteomes" id="UP000054097"/>
    </source>
</evidence>
<keyword evidence="13" id="KW-1185">Reference proteome</keyword>
<evidence type="ECO:0000256" key="7">
    <source>
        <dbReference type="ARBA" id="ARBA00023128"/>
    </source>
</evidence>
<keyword evidence="8" id="KW-0472">Membrane</keyword>
<evidence type="ECO:0000256" key="6">
    <source>
        <dbReference type="ARBA" id="ARBA00022982"/>
    </source>
</evidence>
<keyword evidence="2" id="KW-0813">Transport</keyword>
<accession>A0A0C2WDA5</accession>
<keyword evidence="3" id="KW-0679">Respiratory chain</keyword>
<dbReference type="FunFam" id="3.30.830.10:FF:000021">
    <property type="entry name" value="Cytochrome b-c1 complex subunit 2"/>
    <property type="match status" value="1"/>
</dbReference>
<organism evidence="12 13">
    <name type="scientific">Serendipita vermifera MAFF 305830</name>
    <dbReference type="NCBI Taxonomy" id="933852"/>
    <lineage>
        <taxon>Eukaryota</taxon>
        <taxon>Fungi</taxon>
        <taxon>Dikarya</taxon>
        <taxon>Basidiomycota</taxon>
        <taxon>Agaricomycotina</taxon>
        <taxon>Agaricomycetes</taxon>
        <taxon>Sebacinales</taxon>
        <taxon>Serendipitaceae</taxon>
        <taxon>Serendipita</taxon>
    </lineage>
</organism>
<protein>
    <recommendedName>
        <fullName evidence="10">Cytochrome b-c1 complex subunit 2, mitochondrial</fullName>
    </recommendedName>
</protein>
<dbReference type="GO" id="GO:0046872">
    <property type="term" value="F:metal ion binding"/>
    <property type="evidence" value="ECO:0007669"/>
    <property type="project" value="InterPro"/>
</dbReference>
<sequence length="431" mass="44650">MLSAVRTPCRRATTKSLRSFATAVDAAGLKIAAVDNGQPCASVTFLVKAGSRHEAKAGLAHALKNYAFKNTADRSALRIARETELYGGVLSSSLGREHLALTAEFLKGDEEFFVDVLSKIITSTRYTPHEFHESVLPSVQAESTEAAHSPSLTALDAAHALAFRKGLGSSLFASPAGPELTSEDVKSFASHVFTKSGVSVFGTGIEPSLLSKLVEKSLGGLAQGSSVGNTGASKYFGGESRMLIDAHGQQTLFIGYGTPGPVTPELSVLAAHLSAGPAIPWVSNDERVSTFHGLPKGASVQTVLLPYSDATLFGFLVSGPTSESVTAAGKTVVGALKEATGSIKADAYKRAVAKAKFNAATAVDTRAGMLEAVSLGLLRGESPNVQSVFKSIDAVSAQGASQALSKLAKSKPVYVAVGDVHSLPYADEVGL</sequence>
<evidence type="ECO:0000256" key="10">
    <source>
        <dbReference type="ARBA" id="ARBA00040751"/>
    </source>
</evidence>